<keyword evidence="2" id="KW-1185">Reference proteome</keyword>
<proteinExistence type="predicted"/>
<dbReference type="GO" id="GO:0005198">
    <property type="term" value="F:structural molecule activity"/>
    <property type="evidence" value="ECO:0007669"/>
    <property type="project" value="InterPro"/>
</dbReference>
<organism evidence="1 2">
    <name type="scientific">Aquimarina aggregata</name>
    <dbReference type="NCBI Taxonomy" id="1642818"/>
    <lineage>
        <taxon>Bacteria</taxon>
        <taxon>Pseudomonadati</taxon>
        <taxon>Bacteroidota</taxon>
        <taxon>Flavobacteriia</taxon>
        <taxon>Flavobacteriales</taxon>
        <taxon>Flavobacteriaceae</taxon>
        <taxon>Aquimarina</taxon>
    </lineage>
</organism>
<protein>
    <submittedName>
        <fullName evidence="1">Phage tail protein</fullName>
    </submittedName>
</protein>
<dbReference type="Pfam" id="PF06841">
    <property type="entry name" value="Phage_T4_gp19"/>
    <property type="match status" value="1"/>
</dbReference>
<dbReference type="InterPro" id="IPR011747">
    <property type="entry name" value="CHP02241"/>
</dbReference>
<gene>
    <name evidence="1" type="ORF">AWE51_24345</name>
</gene>
<comment type="caution">
    <text evidence="1">The sequence shown here is derived from an EMBL/GenBank/DDBJ whole genome shotgun (WGS) entry which is preliminary data.</text>
</comment>
<dbReference type="EMBL" id="LQRT01000010">
    <property type="protein sequence ID" value="KZS40934.1"/>
    <property type="molecule type" value="Genomic_DNA"/>
</dbReference>
<reference evidence="1 2" key="1">
    <citation type="submission" date="2016-01" db="EMBL/GenBank/DDBJ databases">
        <title>The draft genome sequence of Aquimarina sp. RZW4-3-2.</title>
        <authorList>
            <person name="Wang Y."/>
        </authorList>
    </citation>
    <scope>NUCLEOTIDE SEQUENCE [LARGE SCALE GENOMIC DNA]</scope>
    <source>
        <strain evidence="1 2">RZW4-3-2</strain>
    </source>
</reference>
<dbReference type="AlphaFoldDB" id="A0A162CR70"/>
<dbReference type="Proteomes" id="UP000076715">
    <property type="component" value="Unassembled WGS sequence"/>
</dbReference>
<dbReference type="PANTHER" id="PTHR38009:SF1">
    <property type="entry name" value="CONSERVED HYPOTHETICAL PHAGE TAIL PROTEIN"/>
    <property type="match status" value="1"/>
</dbReference>
<evidence type="ECO:0000313" key="1">
    <source>
        <dbReference type="EMBL" id="KZS40934.1"/>
    </source>
</evidence>
<dbReference type="InterPro" id="IPR010667">
    <property type="entry name" value="Phage_T4_Gp19"/>
</dbReference>
<dbReference type="OrthoDB" id="73314at2"/>
<evidence type="ECO:0000313" key="2">
    <source>
        <dbReference type="Proteomes" id="UP000076715"/>
    </source>
</evidence>
<sequence>MALTKEQIKTDYPLPIYNYRVDIDGVSFSFSEISGLELSFESITYKESFASGGKVGPNIMYMPGQIQPVNISLKKGFVKGKSIPVFYEWINGIQLNRVDKKDIVVHLLDETGNTVVNWKVIDAFPTKLSAPSFDANSNEVAIESMELMAFRVTMEELA</sequence>
<dbReference type="PANTHER" id="PTHR38009">
    <property type="entry name" value="CONSERVED HYPOTHETICAL PHAGE TAIL PROTEIN"/>
    <property type="match status" value="1"/>
</dbReference>
<name>A0A162CR70_9FLAO</name>
<dbReference type="NCBIfam" id="TIGR02241">
    <property type="entry name" value="conserved hypothetical phage tail region protein"/>
    <property type="match status" value="1"/>
</dbReference>
<dbReference type="RefSeq" id="WP_066313387.1">
    <property type="nucleotide sequence ID" value="NZ_CANLSS010000005.1"/>
</dbReference>
<accession>A0A162CR70</accession>
<dbReference type="STRING" id="1642818.AWE51_24345"/>